<evidence type="ECO:0000313" key="3">
    <source>
        <dbReference type="Proteomes" id="UP000271624"/>
    </source>
</evidence>
<sequence length="128" mass="14984">MCWNVELYASFAQEFLEFSEAVQDALLAEVAMLEKYRPLLNRPHVDTLNGSKHTNMKELRFKASDGVWRVAFAFDPQRQAILLVAGDKSGMSEKQFYKQLIKKADERFDDHLTQLKKQKEKEEEEENQ</sequence>
<feature type="coiled-coil region" evidence="1">
    <location>
        <begin position="101"/>
        <end position="128"/>
    </location>
</feature>
<evidence type="ECO:0000313" key="2">
    <source>
        <dbReference type="EMBL" id="RUS92342.1"/>
    </source>
</evidence>
<protein>
    <recommendedName>
        <fullName evidence="4">Toxin RelE</fullName>
    </recommendedName>
</protein>
<dbReference type="InterPro" id="IPR009241">
    <property type="entry name" value="HigB-like"/>
</dbReference>
<gene>
    <name evidence="2" type="ORF">DSM106972_099430</name>
</gene>
<evidence type="ECO:0000256" key="1">
    <source>
        <dbReference type="SAM" id="Coils"/>
    </source>
</evidence>
<dbReference type="OrthoDB" id="330810at2"/>
<dbReference type="EMBL" id="RSCL01000083">
    <property type="protein sequence ID" value="RUS92342.1"/>
    <property type="molecule type" value="Genomic_DNA"/>
</dbReference>
<name>A0A3S1BV68_9CYAN</name>
<dbReference type="Pfam" id="PF05973">
    <property type="entry name" value="Gp49"/>
    <property type="match status" value="1"/>
</dbReference>
<organism evidence="2 3">
    <name type="scientific">Dulcicalothrix desertica PCC 7102</name>
    <dbReference type="NCBI Taxonomy" id="232991"/>
    <lineage>
        <taxon>Bacteria</taxon>
        <taxon>Bacillati</taxon>
        <taxon>Cyanobacteriota</taxon>
        <taxon>Cyanophyceae</taxon>
        <taxon>Nostocales</taxon>
        <taxon>Calotrichaceae</taxon>
        <taxon>Dulcicalothrix</taxon>
    </lineage>
</organism>
<reference evidence="2" key="1">
    <citation type="submission" date="2018-12" db="EMBL/GenBank/DDBJ databases">
        <authorList>
            <person name="Will S."/>
            <person name="Neumann-Schaal M."/>
            <person name="Henke P."/>
        </authorList>
    </citation>
    <scope>NUCLEOTIDE SEQUENCE</scope>
    <source>
        <strain evidence="2">PCC 7102</strain>
    </source>
</reference>
<dbReference type="AlphaFoldDB" id="A0A3S1BV68"/>
<dbReference type="Proteomes" id="UP000271624">
    <property type="component" value="Unassembled WGS sequence"/>
</dbReference>
<proteinExistence type="predicted"/>
<keyword evidence="3" id="KW-1185">Reference proteome</keyword>
<reference evidence="2" key="2">
    <citation type="journal article" date="2019" name="Genome Biol. Evol.">
        <title>Day and night: Metabolic profiles and evolutionary relationships of six axenic non-marine cyanobacteria.</title>
        <authorList>
            <person name="Will S.E."/>
            <person name="Henke P."/>
            <person name="Boedeker C."/>
            <person name="Huang S."/>
            <person name="Brinkmann H."/>
            <person name="Rohde M."/>
            <person name="Jarek M."/>
            <person name="Friedl T."/>
            <person name="Seufert S."/>
            <person name="Schumacher M."/>
            <person name="Overmann J."/>
            <person name="Neumann-Schaal M."/>
            <person name="Petersen J."/>
        </authorList>
    </citation>
    <scope>NUCLEOTIDE SEQUENCE [LARGE SCALE GENOMIC DNA]</scope>
    <source>
        <strain evidence="2">PCC 7102</strain>
    </source>
</reference>
<keyword evidence="1" id="KW-0175">Coiled coil</keyword>
<comment type="caution">
    <text evidence="2">The sequence shown here is derived from an EMBL/GenBank/DDBJ whole genome shotgun (WGS) entry which is preliminary data.</text>
</comment>
<evidence type="ECO:0008006" key="4">
    <source>
        <dbReference type="Google" id="ProtNLM"/>
    </source>
</evidence>
<accession>A0A3S1BV68</accession>
<dbReference type="RefSeq" id="WP_127087826.1">
    <property type="nucleotide sequence ID" value="NZ_RSCL01000083.1"/>
</dbReference>